<comment type="caution">
    <text evidence="1">The sequence shown here is derived from an EMBL/GenBank/DDBJ whole genome shotgun (WGS) entry which is preliminary data.</text>
</comment>
<dbReference type="GO" id="GO:0003677">
    <property type="term" value="F:DNA binding"/>
    <property type="evidence" value="ECO:0007669"/>
    <property type="project" value="InterPro"/>
</dbReference>
<protein>
    <recommendedName>
        <fullName evidence="2">HTH luxR-type domain-containing protein</fullName>
    </recommendedName>
</protein>
<gene>
    <name evidence="1" type="ORF">LCGC14_2151370</name>
</gene>
<accession>A0A0F9G8J3</accession>
<dbReference type="GO" id="GO:0006355">
    <property type="term" value="P:regulation of DNA-templated transcription"/>
    <property type="evidence" value="ECO:0007669"/>
    <property type="project" value="InterPro"/>
</dbReference>
<dbReference type="SUPFAM" id="SSF46894">
    <property type="entry name" value="C-terminal effector domain of the bipartite response regulators"/>
    <property type="match status" value="1"/>
</dbReference>
<proteinExistence type="predicted"/>
<evidence type="ECO:0008006" key="2">
    <source>
        <dbReference type="Google" id="ProtNLM"/>
    </source>
</evidence>
<dbReference type="InterPro" id="IPR016032">
    <property type="entry name" value="Sig_transdc_resp-reg_C-effctor"/>
</dbReference>
<dbReference type="EMBL" id="LAZR01027416">
    <property type="protein sequence ID" value="KKL65800.1"/>
    <property type="molecule type" value="Genomic_DNA"/>
</dbReference>
<organism evidence="1">
    <name type="scientific">marine sediment metagenome</name>
    <dbReference type="NCBI Taxonomy" id="412755"/>
    <lineage>
        <taxon>unclassified sequences</taxon>
        <taxon>metagenomes</taxon>
        <taxon>ecological metagenomes</taxon>
    </lineage>
</organism>
<reference evidence="1" key="1">
    <citation type="journal article" date="2015" name="Nature">
        <title>Complex archaea that bridge the gap between prokaryotes and eukaryotes.</title>
        <authorList>
            <person name="Spang A."/>
            <person name="Saw J.H."/>
            <person name="Jorgensen S.L."/>
            <person name="Zaremba-Niedzwiedzka K."/>
            <person name="Martijn J."/>
            <person name="Lind A.E."/>
            <person name="van Eijk R."/>
            <person name="Schleper C."/>
            <person name="Guy L."/>
            <person name="Ettema T.J."/>
        </authorList>
    </citation>
    <scope>NUCLEOTIDE SEQUENCE</scope>
</reference>
<evidence type="ECO:0000313" key="1">
    <source>
        <dbReference type="EMBL" id="KKL65800.1"/>
    </source>
</evidence>
<sequence length="93" mass="10385">MIAEAKVEMEKRGLTDADLKLIGLLSLPDKVITGILSMNPNTLRTKVCRLAYKMGVENRTALVTRALALKLITIKQLEFRTFDNGNYTTKNTS</sequence>
<name>A0A0F9G8J3_9ZZZZ</name>
<dbReference type="InterPro" id="IPR036388">
    <property type="entry name" value="WH-like_DNA-bd_sf"/>
</dbReference>
<dbReference type="Gene3D" id="1.10.10.10">
    <property type="entry name" value="Winged helix-like DNA-binding domain superfamily/Winged helix DNA-binding domain"/>
    <property type="match status" value="1"/>
</dbReference>
<dbReference type="AlphaFoldDB" id="A0A0F9G8J3"/>